<evidence type="ECO:0000313" key="2">
    <source>
        <dbReference type="Proteomes" id="UP000308600"/>
    </source>
</evidence>
<organism evidence="1 2">
    <name type="scientific">Pluteus cervinus</name>
    <dbReference type="NCBI Taxonomy" id="181527"/>
    <lineage>
        <taxon>Eukaryota</taxon>
        <taxon>Fungi</taxon>
        <taxon>Dikarya</taxon>
        <taxon>Basidiomycota</taxon>
        <taxon>Agaricomycotina</taxon>
        <taxon>Agaricomycetes</taxon>
        <taxon>Agaricomycetidae</taxon>
        <taxon>Agaricales</taxon>
        <taxon>Pluteineae</taxon>
        <taxon>Pluteaceae</taxon>
        <taxon>Pluteus</taxon>
    </lineage>
</organism>
<protein>
    <submittedName>
        <fullName evidence="1">Uncharacterized protein</fullName>
    </submittedName>
</protein>
<gene>
    <name evidence="1" type="ORF">BDN72DRAFT_902258</name>
</gene>
<reference evidence="1 2" key="1">
    <citation type="journal article" date="2019" name="Nat. Ecol. Evol.">
        <title>Megaphylogeny resolves global patterns of mushroom evolution.</title>
        <authorList>
            <person name="Varga T."/>
            <person name="Krizsan K."/>
            <person name="Foldi C."/>
            <person name="Dima B."/>
            <person name="Sanchez-Garcia M."/>
            <person name="Sanchez-Ramirez S."/>
            <person name="Szollosi G.J."/>
            <person name="Szarkandi J.G."/>
            <person name="Papp V."/>
            <person name="Albert L."/>
            <person name="Andreopoulos W."/>
            <person name="Angelini C."/>
            <person name="Antonin V."/>
            <person name="Barry K.W."/>
            <person name="Bougher N.L."/>
            <person name="Buchanan P."/>
            <person name="Buyck B."/>
            <person name="Bense V."/>
            <person name="Catcheside P."/>
            <person name="Chovatia M."/>
            <person name="Cooper J."/>
            <person name="Damon W."/>
            <person name="Desjardin D."/>
            <person name="Finy P."/>
            <person name="Geml J."/>
            <person name="Haridas S."/>
            <person name="Hughes K."/>
            <person name="Justo A."/>
            <person name="Karasinski D."/>
            <person name="Kautmanova I."/>
            <person name="Kiss B."/>
            <person name="Kocsube S."/>
            <person name="Kotiranta H."/>
            <person name="LaButti K.M."/>
            <person name="Lechner B.E."/>
            <person name="Liimatainen K."/>
            <person name="Lipzen A."/>
            <person name="Lukacs Z."/>
            <person name="Mihaltcheva S."/>
            <person name="Morgado L.N."/>
            <person name="Niskanen T."/>
            <person name="Noordeloos M.E."/>
            <person name="Ohm R.A."/>
            <person name="Ortiz-Santana B."/>
            <person name="Ovrebo C."/>
            <person name="Racz N."/>
            <person name="Riley R."/>
            <person name="Savchenko A."/>
            <person name="Shiryaev A."/>
            <person name="Soop K."/>
            <person name="Spirin V."/>
            <person name="Szebenyi C."/>
            <person name="Tomsovsky M."/>
            <person name="Tulloss R.E."/>
            <person name="Uehling J."/>
            <person name="Grigoriev I.V."/>
            <person name="Vagvolgyi C."/>
            <person name="Papp T."/>
            <person name="Martin F.M."/>
            <person name="Miettinen O."/>
            <person name="Hibbett D.S."/>
            <person name="Nagy L.G."/>
        </authorList>
    </citation>
    <scope>NUCLEOTIDE SEQUENCE [LARGE SCALE GENOMIC DNA]</scope>
    <source>
        <strain evidence="1 2">NL-1719</strain>
    </source>
</reference>
<dbReference type="EMBL" id="ML208514">
    <property type="protein sequence ID" value="TFK63612.1"/>
    <property type="molecule type" value="Genomic_DNA"/>
</dbReference>
<accession>A0ACD3ADF0</accession>
<keyword evidence="2" id="KW-1185">Reference proteome</keyword>
<dbReference type="Proteomes" id="UP000308600">
    <property type="component" value="Unassembled WGS sequence"/>
</dbReference>
<evidence type="ECO:0000313" key="1">
    <source>
        <dbReference type="EMBL" id="TFK63612.1"/>
    </source>
</evidence>
<name>A0ACD3ADF0_9AGAR</name>
<sequence>MAVPKLAHPTDLLPEVLEETFSFKFPFITQHPKHQRDRRLVGTSPFMIYDRHVNDGQRLKYVASLPSLVDDITRTVDDRLAELKTTETGLLPLRHATRADFLALVKGRTDDEDEEDEEMTTSFLKMRIRYRLSFACLPLVSSWAIHPRAPKYYSALQFYAPNRAEIPPATADSPCEGYKIRFVPRGDVHADVLNSVDDTVKGVMADWYNRDLLTCIFLPVSLDSEKLVQNLDQLSNKGDTLPSPRCATQGFPLSLHHFCVSDDAKTTPWALPLANREAGVCADNSDSGDREPSTAGGIVHPRHLDSLTPSKFQQMKDPTPEGLAHHVWRLAVQNDTTVIVINCGNYERIGIRHRASQTLYLSDMVDLTKPGYGKFYLGVLMSAVDDMLTRYQAFRNQRTAARPTKRSRSPVQKNSEVRRSKRQKLNALLERSRDRLPLNKRDSKMLWNEMTKRPLLLLRFSGGGLNSSVPACCIRTGGSLSPHVQDTIDYSSATFRQSYQPSEYCLLTLNWENSNGITGQVFTGHLQVTLPNGRKLLRNVVAKVAYFRHTRERVRAEYQIYQRLWNHKVKRIPEIYGLFEDVDNLATMLVMERAAYTFRQREPVTKENEVACIDFERDRHAWPLSKRSTTQEFFIATSEGKTLSSLRMESQWSLILIALF</sequence>
<proteinExistence type="predicted"/>